<proteinExistence type="predicted"/>
<protein>
    <submittedName>
        <fullName evidence="1">Uncharacterized protein</fullName>
    </submittedName>
</protein>
<sequence>MSYIFPEQDNVVTRVMDTLKSMSPYKEKVSVYLLQEPTQDVSLSPFKVRKSHNYYIIIRL</sequence>
<dbReference type="EMBL" id="KQ416711">
    <property type="protein sequence ID" value="KOF95593.1"/>
    <property type="molecule type" value="Genomic_DNA"/>
</dbReference>
<reference evidence="1" key="1">
    <citation type="submission" date="2015-07" db="EMBL/GenBank/DDBJ databases">
        <title>MeaNS - Measles Nucleotide Surveillance Program.</title>
        <authorList>
            <person name="Tran T."/>
            <person name="Druce J."/>
        </authorList>
    </citation>
    <scope>NUCLEOTIDE SEQUENCE</scope>
    <source>
        <strain evidence="1">UCB-OBI-ISO-001</strain>
        <tissue evidence="1">Gonad</tissue>
    </source>
</reference>
<name>A0A0L8I263_OCTBM</name>
<dbReference type="OrthoDB" id="5593455at2759"/>
<accession>A0A0L8I263</accession>
<gene>
    <name evidence="1" type="ORF">OCBIM_22037785mg</name>
</gene>
<organism evidence="1">
    <name type="scientific">Octopus bimaculoides</name>
    <name type="common">California two-spotted octopus</name>
    <dbReference type="NCBI Taxonomy" id="37653"/>
    <lineage>
        <taxon>Eukaryota</taxon>
        <taxon>Metazoa</taxon>
        <taxon>Spiralia</taxon>
        <taxon>Lophotrochozoa</taxon>
        <taxon>Mollusca</taxon>
        <taxon>Cephalopoda</taxon>
        <taxon>Coleoidea</taxon>
        <taxon>Octopodiformes</taxon>
        <taxon>Octopoda</taxon>
        <taxon>Incirrata</taxon>
        <taxon>Octopodidae</taxon>
        <taxon>Octopus</taxon>
    </lineage>
</organism>
<dbReference type="AlphaFoldDB" id="A0A0L8I263"/>
<evidence type="ECO:0000313" key="1">
    <source>
        <dbReference type="EMBL" id="KOF95593.1"/>
    </source>
</evidence>